<evidence type="ECO:0000256" key="1">
    <source>
        <dbReference type="SAM" id="MobiDB-lite"/>
    </source>
</evidence>
<reference evidence="2 3" key="1">
    <citation type="journal article" date="2015" name="Sci. Rep.">
        <title>The power of single molecule real-time sequencing technology in the de novo assembly of a eukaryotic genome.</title>
        <authorList>
            <person name="Sakai H."/>
            <person name="Naito K."/>
            <person name="Ogiso-Tanaka E."/>
            <person name="Takahashi Y."/>
            <person name="Iseki K."/>
            <person name="Muto C."/>
            <person name="Satou K."/>
            <person name="Teruya K."/>
            <person name="Shiroma A."/>
            <person name="Shimoji M."/>
            <person name="Hirano T."/>
            <person name="Itoh T."/>
            <person name="Kaga A."/>
            <person name="Tomooka N."/>
        </authorList>
    </citation>
    <scope>NUCLEOTIDE SEQUENCE [LARGE SCALE GENOMIC DNA]</scope>
    <source>
        <strain evidence="3">cv. Shumari</strain>
    </source>
</reference>
<gene>
    <name evidence="2" type="primary">Vigan.07G149000</name>
    <name evidence="2" type="ORF">VIGAN_07149000</name>
</gene>
<proteinExistence type="predicted"/>
<protein>
    <submittedName>
        <fullName evidence="2">Uncharacterized protein</fullName>
    </submittedName>
</protein>
<dbReference type="Proteomes" id="UP000291084">
    <property type="component" value="Chromosome 7"/>
</dbReference>
<evidence type="ECO:0000313" key="3">
    <source>
        <dbReference type="Proteomes" id="UP000291084"/>
    </source>
</evidence>
<feature type="region of interest" description="Disordered" evidence="1">
    <location>
        <begin position="1"/>
        <end position="20"/>
    </location>
</feature>
<feature type="compositionally biased region" description="Low complexity" evidence="1">
    <location>
        <begin position="9"/>
        <end position="20"/>
    </location>
</feature>
<name>A0A0S3SIR8_PHAAN</name>
<sequence length="75" mass="8706">MTLQPKIESGSLQSSISTTSQKHYSEMSISELVSLLRVVYQVEDFDKIEEELKNREQSEGRDWVSEKSLTWRVVV</sequence>
<dbReference type="AlphaFoldDB" id="A0A0S3SIR8"/>
<organism evidence="2 3">
    <name type="scientific">Vigna angularis var. angularis</name>
    <dbReference type="NCBI Taxonomy" id="157739"/>
    <lineage>
        <taxon>Eukaryota</taxon>
        <taxon>Viridiplantae</taxon>
        <taxon>Streptophyta</taxon>
        <taxon>Embryophyta</taxon>
        <taxon>Tracheophyta</taxon>
        <taxon>Spermatophyta</taxon>
        <taxon>Magnoliopsida</taxon>
        <taxon>eudicotyledons</taxon>
        <taxon>Gunneridae</taxon>
        <taxon>Pentapetalae</taxon>
        <taxon>rosids</taxon>
        <taxon>fabids</taxon>
        <taxon>Fabales</taxon>
        <taxon>Fabaceae</taxon>
        <taxon>Papilionoideae</taxon>
        <taxon>50 kb inversion clade</taxon>
        <taxon>NPAAA clade</taxon>
        <taxon>indigoferoid/millettioid clade</taxon>
        <taxon>Phaseoleae</taxon>
        <taxon>Vigna</taxon>
    </lineage>
</organism>
<keyword evidence="3" id="KW-1185">Reference proteome</keyword>
<dbReference type="EMBL" id="AP015040">
    <property type="protein sequence ID" value="BAT92686.1"/>
    <property type="molecule type" value="Genomic_DNA"/>
</dbReference>
<accession>A0A0S3SIR8</accession>
<evidence type="ECO:0000313" key="2">
    <source>
        <dbReference type="EMBL" id="BAT92686.1"/>
    </source>
</evidence>